<gene>
    <name evidence="5" type="ORF">LCGC14_0566140</name>
</gene>
<feature type="domain" description="RACo linker region" evidence="3">
    <location>
        <begin position="130"/>
        <end position="214"/>
    </location>
</feature>
<dbReference type="Pfam" id="PF17650">
    <property type="entry name" value="RACo_linker"/>
    <property type="match status" value="1"/>
</dbReference>
<dbReference type="InterPro" id="IPR042259">
    <property type="entry name" value="Raco-like_middle_sf"/>
</dbReference>
<dbReference type="InterPro" id="IPR052911">
    <property type="entry name" value="Corrinoid_activation_enz"/>
</dbReference>
<dbReference type="EMBL" id="LAZR01000822">
    <property type="protein sequence ID" value="KKN57032.1"/>
    <property type="molecule type" value="Genomic_DNA"/>
</dbReference>
<sequence>MDLKNKGIVLNFEPISRRVLLTSDKNIYDLLSDISVPIRSICGGQGTCGKCRLLIQTGKEFLIAPTSSEKKFLNPNDLDGGWRLGCQTKIDINKLQIIEKTQAPQLRIFLPNELILEDFKILTSGINKGLTIQPAVKKYYLNLEKPTLTDPLPDFERLVRSLISVDRSLNVKVQKNIEFALLRKLPGLLRESNYNVTITLLNNNTIIAVEPGNTVKNNYGIAYDIGTTTIVGYLINLNSGKVYAINSRLNSQTAYGEDVVTRITYIKDDAQKLVTLSSAVLNDLNKILINTCTEVNIDPSQIYEASIVGNSVMHHIFLGINPINIGLSPFVPVIGKGLNVKAKELNLGIAQFGNVYVAPVISGFVGADTIGVILSSKIYEEEELTLAIDIGTNGEIIIGNKDMLAVGSCAAGSALEGAHISDGMRAAAGAIDALKIVPETLEISYSTIKNKKPIGICGSGLVDAIAEMLKSKIITRSGNFNKEFIKHERFIKTEKNKEFILVRKDETTIGKDITLTQSDIRQIQMAKSAFYSGMRMILKHLGENLQIKQVFLAGAFGNYINTKNAKFIGMIPDIPDDKIYQIGNAAGVGAQHCLLDKSLRDKAEQLLKKIHYVEIAVKEEFQKEYATAMYFPHLNLDHFPNLIEYEKIPKR</sequence>
<feature type="domain" description="RACo C-terminal" evidence="2">
    <location>
        <begin position="383"/>
        <end position="642"/>
    </location>
</feature>
<dbReference type="Pfam" id="PF17651">
    <property type="entry name" value="Raco_middle"/>
    <property type="match status" value="1"/>
</dbReference>
<accession>A0A0F9S442</accession>
<comment type="caution">
    <text evidence="5">The sequence shown here is derived from an EMBL/GenBank/DDBJ whole genome shotgun (WGS) entry which is preliminary data.</text>
</comment>
<dbReference type="SUPFAM" id="SSF54292">
    <property type="entry name" value="2Fe-2S ferredoxin-like"/>
    <property type="match status" value="1"/>
</dbReference>
<evidence type="ECO:0000259" key="1">
    <source>
        <dbReference type="Pfam" id="PF00111"/>
    </source>
</evidence>
<dbReference type="PANTHER" id="PTHR42895:SF2">
    <property type="entry name" value="IRON-SULFUR CLUSTER PROTEIN"/>
    <property type="match status" value="1"/>
</dbReference>
<dbReference type="InterPro" id="IPR036010">
    <property type="entry name" value="2Fe-2S_ferredoxin-like_sf"/>
</dbReference>
<evidence type="ECO:0000313" key="5">
    <source>
        <dbReference type="EMBL" id="KKN57032.1"/>
    </source>
</evidence>
<dbReference type="Gene3D" id="3.30.420.480">
    <property type="entry name" value="Domain of unknown function (DUF4445)"/>
    <property type="match status" value="1"/>
</dbReference>
<evidence type="ECO:0000259" key="3">
    <source>
        <dbReference type="Pfam" id="PF17650"/>
    </source>
</evidence>
<feature type="domain" description="RACo-like middle region" evidence="4">
    <location>
        <begin position="219"/>
        <end position="380"/>
    </location>
</feature>
<feature type="domain" description="2Fe-2S ferredoxin-type" evidence="1">
    <location>
        <begin position="24"/>
        <end position="90"/>
    </location>
</feature>
<protein>
    <recommendedName>
        <fullName evidence="6">2Fe-2S ferredoxin-type domain-containing protein</fullName>
    </recommendedName>
</protein>
<evidence type="ECO:0008006" key="6">
    <source>
        <dbReference type="Google" id="ProtNLM"/>
    </source>
</evidence>
<proteinExistence type="predicted"/>
<evidence type="ECO:0000259" key="4">
    <source>
        <dbReference type="Pfam" id="PF17651"/>
    </source>
</evidence>
<dbReference type="Gene3D" id="3.10.20.880">
    <property type="match status" value="1"/>
</dbReference>
<dbReference type="AlphaFoldDB" id="A0A0F9S442"/>
<dbReference type="InterPro" id="IPR040506">
    <property type="entry name" value="RACo_linker"/>
</dbReference>
<dbReference type="GO" id="GO:0051536">
    <property type="term" value="F:iron-sulfur cluster binding"/>
    <property type="evidence" value="ECO:0007669"/>
    <property type="project" value="InterPro"/>
</dbReference>
<dbReference type="InterPro" id="IPR041414">
    <property type="entry name" value="Raco-like_middle"/>
</dbReference>
<reference evidence="5" key="1">
    <citation type="journal article" date="2015" name="Nature">
        <title>Complex archaea that bridge the gap between prokaryotes and eukaryotes.</title>
        <authorList>
            <person name="Spang A."/>
            <person name="Saw J.H."/>
            <person name="Jorgensen S.L."/>
            <person name="Zaremba-Niedzwiedzka K."/>
            <person name="Martijn J."/>
            <person name="Lind A.E."/>
            <person name="van Eijk R."/>
            <person name="Schleper C."/>
            <person name="Guy L."/>
            <person name="Ettema T.J."/>
        </authorList>
    </citation>
    <scope>NUCLEOTIDE SEQUENCE</scope>
</reference>
<name>A0A0F9S442_9ZZZZ</name>
<dbReference type="Gene3D" id="3.10.20.30">
    <property type="match status" value="1"/>
</dbReference>
<dbReference type="Pfam" id="PF00111">
    <property type="entry name" value="Fer2"/>
    <property type="match status" value="1"/>
</dbReference>
<dbReference type="InterPro" id="IPR027980">
    <property type="entry name" value="RACo_C"/>
</dbReference>
<dbReference type="InterPro" id="IPR001041">
    <property type="entry name" value="2Fe-2S_ferredoxin-type"/>
</dbReference>
<dbReference type="Pfam" id="PF14574">
    <property type="entry name" value="RACo_C_ter"/>
    <property type="match status" value="1"/>
</dbReference>
<dbReference type="InterPro" id="IPR012675">
    <property type="entry name" value="Beta-grasp_dom_sf"/>
</dbReference>
<dbReference type="PANTHER" id="PTHR42895">
    <property type="entry name" value="IRON-SULFUR CLUSTER-BINDING PROTEIN-RELATED"/>
    <property type="match status" value="1"/>
</dbReference>
<evidence type="ECO:0000259" key="2">
    <source>
        <dbReference type="Pfam" id="PF14574"/>
    </source>
</evidence>
<organism evidence="5">
    <name type="scientific">marine sediment metagenome</name>
    <dbReference type="NCBI Taxonomy" id="412755"/>
    <lineage>
        <taxon>unclassified sequences</taxon>
        <taxon>metagenomes</taxon>
        <taxon>ecological metagenomes</taxon>
    </lineage>
</organism>